<feature type="compositionally biased region" description="Pro residues" evidence="1">
    <location>
        <begin position="66"/>
        <end position="81"/>
    </location>
</feature>
<dbReference type="PANTHER" id="PTHR43784:SF2">
    <property type="entry name" value="GDSL-LIKE LIPASE_ACYLHYDROLASE, PUTATIVE (AFU_ORTHOLOGUE AFUA_2G00820)-RELATED"/>
    <property type="match status" value="1"/>
</dbReference>
<dbReference type="InterPro" id="IPR036514">
    <property type="entry name" value="SGNH_hydro_sf"/>
</dbReference>
<name>A0ABT4AMM8_9BACT</name>
<dbReference type="RefSeq" id="WP_267541505.1">
    <property type="nucleotide sequence ID" value="NZ_JAPNKA010000001.1"/>
</dbReference>
<reference evidence="4 5" key="1">
    <citation type="submission" date="2022-11" db="EMBL/GenBank/DDBJ databases">
        <title>Minimal conservation of predation-associated metabolite biosynthetic gene clusters underscores biosynthetic potential of Myxococcota including descriptions for ten novel species: Archangium lansinium sp. nov., Myxococcus landrumus sp. nov., Nannocystis bai.</title>
        <authorList>
            <person name="Ahearne A."/>
            <person name="Stevens C."/>
            <person name="Phillips K."/>
        </authorList>
    </citation>
    <scope>NUCLEOTIDE SEQUENCE [LARGE SCALE GENOMIC DNA]</scope>
    <source>
        <strain evidence="4 5">MIWBW</strain>
    </source>
</reference>
<feature type="region of interest" description="Disordered" evidence="1">
    <location>
        <begin position="25"/>
        <end position="83"/>
    </location>
</feature>
<evidence type="ECO:0000313" key="4">
    <source>
        <dbReference type="EMBL" id="MCY1082953.1"/>
    </source>
</evidence>
<dbReference type="InterPro" id="IPR013830">
    <property type="entry name" value="SGNH_hydro"/>
</dbReference>
<sequence>MGWRVRTRILVCAWAVLIMAGCGSTTVEEEPVPPPETEAPVPETPTPEAPEEEPPPPEEVEVEPIEPQPVPEQPRPPPPMFQPGFHQALRWSYSTGGVTFRLRVPVGRAGDRVRLAFRSGDGNLVLRKATIALAGPEGSLASAPVTVTFSSTPGFSVTARTRVVSDPVALPVGFRDELAVSFEVQGALAVSAIHALPGSFVRSGSHTGVTGPLGGTPWDRAVGLATVEVEGPPARAFVALGDSITEGYIDELDDTRLAWPSVAETKLGVPIVNAGVSGQGFYDALLNLDAEVLVLEGITDCVVLLGTNDLAGLTVDKLQARMSSLTERLRPFCRVWVGTLLPKEKSNHGAYETVKTQRLEMNAWIRDTFPDVIDFESVTRRPDNVHLFLDGLVVDGIHPSAEGHRVMATEAARVLREAGVQPEPGVVLPAEGEP</sequence>
<evidence type="ECO:0000313" key="5">
    <source>
        <dbReference type="Proteomes" id="UP001207654"/>
    </source>
</evidence>
<protein>
    <submittedName>
        <fullName evidence="4">GDSL-type esterase/lipase family protein</fullName>
    </submittedName>
</protein>
<feature type="compositionally biased region" description="Acidic residues" evidence="1">
    <location>
        <begin position="49"/>
        <end position="64"/>
    </location>
</feature>
<dbReference type="InterPro" id="IPR053140">
    <property type="entry name" value="GDSL_Rv0518-like"/>
</dbReference>
<evidence type="ECO:0000256" key="1">
    <source>
        <dbReference type="SAM" id="MobiDB-lite"/>
    </source>
</evidence>
<dbReference type="Proteomes" id="UP001207654">
    <property type="component" value="Unassembled WGS sequence"/>
</dbReference>
<feature type="domain" description="SGNH hydrolase-type esterase" evidence="3">
    <location>
        <begin position="239"/>
        <end position="406"/>
    </location>
</feature>
<dbReference type="SUPFAM" id="SSF52266">
    <property type="entry name" value="SGNH hydrolase"/>
    <property type="match status" value="1"/>
</dbReference>
<evidence type="ECO:0000256" key="2">
    <source>
        <dbReference type="SAM" id="SignalP"/>
    </source>
</evidence>
<dbReference type="EMBL" id="JAPNKA010000001">
    <property type="protein sequence ID" value="MCY1082953.1"/>
    <property type="molecule type" value="Genomic_DNA"/>
</dbReference>
<comment type="caution">
    <text evidence="4">The sequence shown here is derived from an EMBL/GenBank/DDBJ whole genome shotgun (WGS) entry which is preliminary data.</text>
</comment>
<proteinExistence type="predicted"/>
<dbReference type="PROSITE" id="PS51257">
    <property type="entry name" value="PROKAR_LIPOPROTEIN"/>
    <property type="match status" value="1"/>
</dbReference>
<feature type="signal peptide" evidence="2">
    <location>
        <begin position="1"/>
        <end position="20"/>
    </location>
</feature>
<accession>A0ABT4AMM8</accession>
<feature type="compositionally biased region" description="Pro residues" evidence="1">
    <location>
        <begin position="32"/>
        <end position="48"/>
    </location>
</feature>
<dbReference type="Gene3D" id="3.40.50.1110">
    <property type="entry name" value="SGNH hydrolase"/>
    <property type="match status" value="1"/>
</dbReference>
<dbReference type="Pfam" id="PF13472">
    <property type="entry name" value="Lipase_GDSL_2"/>
    <property type="match status" value="1"/>
</dbReference>
<gene>
    <name evidence="4" type="ORF">OV287_51735</name>
</gene>
<evidence type="ECO:0000259" key="3">
    <source>
        <dbReference type="Pfam" id="PF13472"/>
    </source>
</evidence>
<organism evidence="4 5">
    <name type="scientific">Archangium lansingense</name>
    <dbReference type="NCBI Taxonomy" id="2995310"/>
    <lineage>
        <taxon>Bacteria</taxon>
        <taxon>Pseudomonadati</taxon>
        <taxon>Myxococcota</taxon>
        <taxon>Myxococcia</taxon>
        <taxon>Myxococcales</taxon>
        <taxon>Cystobacterineae</taxon>
        <taxon>Archangiaceae</taxon>
        <taxon>Archangium</taxon>
    </lineage>
</organism>
<feature type="chain" id="PRO_5046940651" evidence="2">
    <location>
        <begin position="21"/>
        <end position="434"/>
    </location>
</feature>
<keyword evidence="2" id="KW-0732">Signal</keyword>
<dbReference type="PANTHER" id="PTHR43784">
    <property type="entry name" value="GDSL-LIKE LIPASE/ACYLHYDROLASE, PUTATIVE (AFU_ORTHOLOGUE AFUA_2G00820)-RELATED"/>
    <property type="match status" value="1"/>
</dbReference>
<keyword evidence="5" id="KW-1185">Reference proteome</keyword>